<dbReference type="RefSeq" id="WP_092720040.1">
    <property type="nucleotide sequence ID" value="NZ_FMAG01000015.1"/>
</dbReference>
<dbReference type="PANTHER" id="PTHR24320">
    <property type="entry name" value="RETINOL DEHYDROGENASE"/>
    <property type="match status" value="1"/>
</dbReference>
<dbReference type="EMBL" id="FMAG01000015">
    <property type="protein sequence ID" value="SCB50095.1"/>
    <property type="molecule type" value="Genomic_DNA"/>
</dbReference>
<dbReference type="FunFam" id="3.40.50.720:FF:000594">
    <property type="entry name" value="Short-chain oxidoreductase"/>
    <property type="match status" value="1"/>
</dbReference>
<dbReference type="NCBIfam" id="NF004845">
    <property type="entry name" value="PRK06196.1"/>
    <property type="match status" value="1"/>
</dbReference>
<dbReference type="Gene3D" id="3.40.50.720">
    <property type="entry name" value="NAD(P)-binding Rossmann-like Domain"/>
    <property type="match status" value="1"/>
</dbReference>
<evidence type="ECO:0000313" key="4">
    <source>
        <dbReference type="EMBL" id="SCB50095.1"/>
    </source>
</evidence>
<proteinExistence type="inferred from homology"/>
<name>A0A1C3XD77_9HYPH</name>
<evidence type="ECO:0000256" key="1">
    <source>
        <dbReference type="ARBA" id="ARBA00006484"/>
    </source>
</evidence>
<dbReference type="Pfam" id="PF00106">
    <property type="entry name" value="adh_short"/>
    <property type="match status" value="1"/>
</dbReference>
<dbReference type="InterPro" id="IPR036291">
    <property type="entry name" value="NAD(P)-bd_dom_sf"/>
</dbReference>
<dbReference type="PRINTS" id="PR00081">
    <property type="entry name" value="GDHRDH"/>
</dbReference>
<dbReference type="Proteomes" id="UP000199101">
    <property type="component" value="Unassembled WGS sequence"/>
</dbReference>
<gene>
    <name evidence="4" type="ORF">GA0061103_0753</name>
</gene>
<dbReference type="PANTHER" id="PTHR24320:SF148">
    <property type="entry name" value="NAD(P)-BINDING ROSSMANN-FOLD SUPERFAMILY PROTEIN"/>
    <property type="match status" value="1"/>
</dbReference>
<organism evidence="4 5">
    <name type="scientific">Rhizobium multihospitium</name>
    <dbReference type="NCBI Taxonomy" id="410764"/>
    <lineage>
        <taxon>Bacteria</taxon>
        <taxon>Pseudomonadati</taxon>
        <taxon>Pseudomonadota</taxon>
        <taxon>Alphaproteobacteria</taxon>
        <taxon>Hyphomicrobiales</taxon>
        <taxon>Rhizobiaceae</taxon>
        <taxon>Rhizobium/Agrobacterium group</taxon>
        <taxon>Rhizobium</taxon>
    </lineage>
</organism>
<keyword evidence="2" id="KW-0560">Oxidoreductase</keyword>
<dbReference type="STRING" id="410764.GA0061103_0753"/>
<evidence type="ECO:0000256" key="3">
    <source>
        <dbReference type="ARBA" id="ARBA00071493"/>
    </source>
</evidence>
<dbReference type="GO" id="GO:0016491">
    <property type="term" value="F:oxidoreductase activity"/>
    <property type="evidence" value="ECO:0007669"/>
    <property type="project" value="UniProtKB-KW"/>
</dbReference>
<sequence length="323" mass="34834">MNTPQSPIASGFNASTTAEDVIQGIDLTGKVAIVTGGYSGIGLVTARTLALAGARVIVPARDQAKAREALRPFPNLMQESLDLADPASVDAFADRFLQTGQPLHILINNAGVMAPPLVRNAHGEESQFAINHLGHFQLAARLWHALRDADGARVVALSSRGHMRGGVDFDDWNFERREYDRWLAYGQSKTANALFALKLDEVGKPHGVRAFSVHPGAVLTDLLRHMSVAELRAAGAIDDDGEPIRPPANNLKTPEQGAATSVWCATSHQLDGMGGVYCEDCNIAEPLPADSKEPRGVRPWAMDPALATRLWKLSEDLTGHTFR</sequence>
<reference evidence="5" key="1">
    <citation type="submission" date="2016-08" db="EMBL/GenBank/DDBJ databases">
        <authorList>
            <person name="Varghese N."/>
            <person name="Submissions Spin"/>
        </authorList>
    </citation>
    <scope>NUCLEOTIDE SEQUENCE [LARGE SCALE GENOMIC DNA]</scope>
    <source>
        <strain evidence="5">HAMBI 2975</strain>
    </source>
</reference>
<comment type="similarity">
    <text evidence="1">Belongs to the short-chain dehydrogenases/reductases (SDR) family.</text>
</comment>
<dbReference type="SUPFAM" id="SSF51735">
    <property type="entry name" value="NAD(P)-binding Rossmann-fold domains"/>
    <property type="match status" value="1"/>
</dbReference>
<evidence type="ECO:0000256" key="2">
    <source>
        <dbReference type="ARBA" id="ARBA00023002"/>
    </source>
</evidence>
<dbReference type="OrthoDB" id="109589at2"/>
<protein>
    <recommendedName>
        <fullName evidence="3">Probable oxidoreductase</fullName>
    </recommendedName>
</protein>
<accession>A0A1C3XD77</accession>
<dbReference type="InterPro" id="IPR002347">
    <property type="entry name" value="SDR_fam"/>
</dbReference>
<keyword evidence="5" id="KW-1185">Reference proteome</keyword>
<evidence type="ECO:0000313" key="5">
    <source>
        <dbReference type="Proteomes" id="UP000199101"/>
    </source>
</evidence>
<dbReference type="AlphaFoldDB" id="A0A1C3XD77"/>